<dbReference type="Proteomes" id="UP000024635">
    <property type="component" value="Unassembled WGS sequence"/>
</dbReference>
<accession>A0A016WLM0</accession>
<organism evidence="2 3">
    <name type="scientific">Ancylostoma ceylanicum</name>
    <dbReference type="NCBI Taxonomy" id="53326"/>
    <lineage>
        <taxon>Eukaryota</taxon>
        <taxon>Metazoa</taxon>
        <taxon>Ecdysozoa</taxon>
        <taxon>Nematoda</taxon>
        <taxon>Chromadorea</taxon>
        <taxon>Rhabditida</taxon>
        <taxon>Rhabditina</taxon>
        <taxon>Rhabditomorpha</taxon>
        <taxon>Strongyloidea</taxon>
        <taxon>Ancylostomatidae</taxon>
        <taxon>Ancylostomatinae</taxon>
        <taxon>Ancylostoma</taxon>
    </lineage>
</organism>
<dbReference type="AlphaFoldDB" id="A0A016WLM0"/>
<proteinExistence type="predicted"/>
<gene>
    <name evidence="2" type="primary">Acey_s0636.g937</name>
    <name evidence="2" type="ORF">Y032_0636g937</name>
</gene>
<keyword evidence="1" id="KW-1133">Transmembrane helix</keyword>
<keyword evidence="1" id="KW-0472">Membrane</keyword>
<name>A0A016WLM0_9BILA</name>
<keyword evidence="3" id="KW-1185">Reference proteome</keyword>
<feature type="transmembrane region" description="Helical" evidence="1">
    <location>
        <begin position="15"/>
        <end position="35"/>
    </location>
</feature>
<keyword evidence="1" id="KW-0812">Transmembrane</keyword>
<protein>
    <submittedName>
        <fullName evidence="2">Uncharacterized protein</fullName>
    </submittedName>
</protein>
<dbReference type="EMBL" id="JARK01000236">
    <property type="protein sequence ID" value="EYC39923.1"/>
    <property type="molecule type" value="Genomic_DNA"/>
</dbReference>
<evidence type="ECO:0000313" key="2">
    <source>
        <dbReference type="EMBL" id="EYC39923.1"/>
    </source>
</evidence>
<comment type="caution">
    <text evidence="2">The sequence shown here is derived from an EMBL/GenBank/DDBJ whole genome shotgun (WGS) entry which is preliminary data.</text>
</comment>
<reference evidence="3" key="1">
    <citation type="journal article" date="2015" name="Nat. Genet.">
        <title>The genome and transcriptome of the zoonotic hookworm Ancylostoma ceylanicum identify infection-specific gene families.</title>
        <authorList>
            <person name="Schwarz E.M."/>
            <person name="Hu Y."/>
            <person name="Antoshechkin I."/>
            <person name="Miller M.M."/>
            <person name="Sternberg P.W."/>
            <person name="Aroian R.V."/>
        </authorList>
    </citation>
    <scope>NUCLEOTIDE SEQUENCE</scope>
    <source>
        <strain evidence="3">HY135</strain>
    </source>
</reference>
<evidence type="ECO:0000256" key="1">
    <source>
        <dbReference type="SAM" id="Phobius"/>
    </source>
</evidence>
<evidence type="ECO:0000313" key="3">
    <source>
        <dbReference type="Proteomes" id="UP000024635"/>
    </source>
</evidence>
<sequence length="77" mass="8097">MSGVPVDLTAFRCHGVHAGILVLELFCGIITLIIAKSDAKSCVGAACSDSRDIPFASEFSTRFVPRASSWPTPGVCI</sequence>
<dbReference type="OrthoDB" id="418748at2759"/>